<dbReference type="PANTHER" id="PTHR45753">
    <property type="entry name" value="ORNITHINE CARBAMOYLTRANSFERASE, MITOCHONDRIAL"/>
    <property type="match status" value="1"/>
</dbReference>
<dbReference type="InterPro" id="IPR006130">
    <property type="entry name" value="Asp/Orn_carbamoylTrfase"/>
</dbReference>
<name>A0A1A5YHY3_9BACL</name>
<dbReference type="STRING" id="1844972.A7K91_00450"/>
<dbReference type="Proteomes" id="UP000092024">
    <property type="component" value="Unassembled WGS sequence"/>
</dbReference>
<keyword evidence="1 2" id="KW-0808">Transferase</keyword>
<accession>A0A1A5YHY3</accession>
<dbReference type="InterPro" id="IPR006132">
    <property type="entry name" value="Asp/Orn_carbamoyltranf_P-bd"/>
</dbReference>
<evidence type="ECO:0000313" key="5">
    <source>
        <dbReference type="EMBL" id="OBR65184.1"/>
    </source>
</evidence>
<protein>
    <submittedName>
        <fullName evidence="5">Ornithine carbamoyltransferase</fullName>
    </submittedName>
</protein>
<dbReference type="RefSeq" id="WP_068683549.1">
    <property type="nucleotide sequence ID" value="NZ_LYPA01000060.1"/>
</dbReference>
<feature type="domain" description="Aspartate/ornithine carbamoyltransferase carbamoyl-P binding" evidence="4">
    <location>
        <begin position="2"/>
        <end position="135"/>
    </location>
</feature>
<gene>
    <name evidence="5" type="ORF">A7K91_00450</name>
</gene>
<organism evidence="5 6">
    <name type="scientific">Paenibacillus oryzae</name>
    <dbReference type="NCBI Taxonomy" id="1844972"/>
    <lineage>
        <taxon>Bacteria</taxon>
        <taxon>Bacillati</taxon>
        <taxon>Bacillota</taxon>
        <taxon>Bacilli</taxon>
        <taxon>Bacillales</taxon>
        <taxon>Paenibacillaceae</taxon>
        <taxon>Paenibacillus</taxon>
    </lineage>
</organism>
<dbReference type="PRINTS" id="PR00101">
    <property type="entry name" value="ATCASE"/>
</dbReference>
<dbReference type="Gene3D" id="3.40.50.1370">
    <property type="entry name" value="Aspartate/ornithine carbamoyltransferase"/>
    <property type="match status" value="2"/>
</dbReference>
<dbReference type="InterPro" id="IPR036901">
    <property type="entry name" value="Asp/Orn_carbamoylTrfase_sf"/>
</dbReference>
<comment type="similarity">
    <text evidence="2">Belongs to the aspartate/ornithine carbamoyltransferase superfamily.</text>
</comment>
<dbReference type="PRINTS" id="PR00100">
    <property type="entry name" value="AOTCASE"/>
</dbReference>
<dbReference type="Pfam" id="PF00185">
    <property type="entry name" value="OTCace"/>
    <property type="match status" value="1"/>
</dbReference>
<evidence type="ECO:0000259" key="4">
    <source>
        <dbReference type="Pfam" id="PF02729"/>
    </source>
</evidence>
<evidence type="ECO:0000256" key="2">
    <source>
        <dbReference type="RuleBase" id="RU003634"/>
    </source>
</evidence>
<comment type="caution">
    <text evidence="5">The sequence shown here is derived from an EMBL/GenBank/DDBJ whole genome shotgun (WGS) entry which is preliminary data.</text>
</comment>
<feature type="domain" description="Aspartate/ornithine carbamoyltransferase Asp/Orn-binding" evidence="3">
    <location>
        <begin position="142"/>
        <end position="277"/>
    </location>
</feature>
<dbReference type="AlphaFoldDB" id="A0A1A5YHY3"/>
<proteinExistence type="inferred from homology"/>
<keyword evidence="6" id="KW-1185">Reference proteome</keyword>
<reference evidence="5 6" key="1">
    <citation type="submission" date="2016-05" db="EMBL/GenBank/DDBJ databases">
        <title>Paenibacillus oryzae. sp. nov., isolated from the rice root.</title>
        <authorList>
            <person name="Zhang J."/>
            <person name="Zhang X."/>
        </authorList>
    </citation>
    <scope>NUCLEOTIDE SEQUENCE [LARGE SCALE GENOMIC DNA]</scope>
    <source>
        <strain evidence="5 6">1DrF-4</strain>
    </source>
</reference>
<dbReference type="GO" id="GO:0042450">
    <property type="term" value="P:L-arginine biosynthetic process via ornithine"/>
    <property type="evidence" value="ECO:0007669"/>
    <property type="project" value="TreeGrafter"/>
</dbReference>
<sequence length="282" mass="32323">MHLINIKSLTESQILDIYNLANELKENKTEKRLDGKTFALFFPESSLRTRITFEKGIKELGGTCILFPPDTLDKREELEDVIKYLENWVDGLIIRHSDLAKIKTLASYATISVINAMTAEDHPCEILSDLYSIAEIRKNYRDLTYTFVGVANNISRSWMEIAKVMNLTFRHVCASGNQFGEDSSHYCFTTNLDSALRGSDVILTDSLSGECRNDEYIKSYQITVERMQLANEGAILNPCPPFFRDEEVSTEVINSDYFVGYEFKKNLIYVQQAIILYCLLRQ</sequence>
<dbReference type="Pfam" id="PF02729">
    <property type="entry name" value="OTCace_N"/>
    <property type="match status" value="1"/>
</dbReference>
<dbReference type="GO" id="GO:0016597">
    <property type="term" value="F:amino acid binding"/>
    <property type="evidence" value="ECO:0007669"/>
    <property type="project" value="InterPro"/>
</dbReference>
<dbReference type="InterPro" id="IPR006131">
    <property type="entry name" value="Asp_carbamoyltransf_Asp/Orn-bd"/>
</dbReference>
<dbReference type="SUPFAM" id="SSF53671">
    <property type="entry name" value="Aspartate/ornithine carbamoyltransferase"/>
    <property type="match status" value="1"/>
</dbReference>
<evidence type="ECO:0000256" key="1">
    <source>
        <dbReference type="ARBA" id="ARBA00022679"/>
    </source>
</evidence>
<dbReference type="GO" id="GO:0019240">
    <property type="term" value="P:citrulline biosynthetic process"/>
    <property type="evidence" value="ECO:0007669"/>
    <property type="project" value="TreeGrafter"/>
</dbReference>
<dbReference type="PANTHER" id="PTHR45753:SF3">
    <property type="entry name" value="ORNITHINE TRANSCARBAMYLASE, MITOCHONDRIAL"/>
    <property type="match status" value="1"/>
</dbReference>
<dbReference type="GO" id="GO:0004585">
    <property type="term" value="F:ornithine carbamoyltransferase activity"/>
    <property type="evidence" value="ECO:0007669"/>
    <property type="project" value="TreeGrafter"/>
</dbReference>
<evidence type="ECO:0000259" key="3">
    <source>
        <dbReference type="Pfam" id="PF00185"/>
    </source>
</evidence>
<evidence type="ECO:0000313" key="6">
    <source>
        <dbReference type="Proteomes" id="UP000092024"/>
    </source>
</evidence>
<dbReference type="EMBL" id="LYPA01000060">
    <property type="protein sequence ID" value="OBR65184.1"/>
    <property type="molecule type" value="Genomic_DNA"/>
</dbReference>
<dbReference type="OrthoDB" id="9802587at2"/>